<evidence type="ECO:0000313" key="2">
    <source>
        <dbReference type="WBParaSite" id="sdigi.contig10.g1139.t1"/>
    </source>
</evidence>
<accession>A0A915PCE9</accession>
<dbReference type="Proteomes" id="UP000887581">
    <property type="component" value="Unplaced"/>
</dbReference>
<organism evidence="1 2">
    <name type="scientific">Setaria digitata</name>
    <dbReference type="NCBI Taxonomy" id="48799"/>
    <lineage>
        <taxon>Eukaryota</taxon>
        <taxon>Metazoa</taxon>
        <taxon>Ecdysozoa</taxon>
        <taxon>Nematoda</taxon>
        <taxon>Chromadorea</taxon>
        <taxon>Rhabditida</taxon>
        <taxon>Spirurina</taxon>
        <taxon>Spiruromorpha</taxon>
        <taxon>Filarioidea</taxon>
        <taxon>Setariidae</taxon>
        <taxon>Setaria</taxon>
    </lineage>
</organism>
<evidence type="ECO:0000313" key="1">
    <source>
        <dbReference type="Proteomes" id="UP000887581"/>
    </source>
</evidence>
<protein>
    <submittedName>
        <fullName evidence="2">Uncharacterized protein</fullName>
    </submittedName>
</protein>
<reference evidence="2" key="1">
    <citation type="submission" date="2022-11" db="UniProtKB">
        <authorList>
            <consortium name="WormBaseParasite"/>
        </authorList>
    </citation>
    <scope>IDENTIFICATION</scope>
</reference>
<keyword evidence="1" id="KW-1185">Reference proteome</keyword>
<dbReference type="WBParaSite" id="sdigi.contig10.g1139.t1">
    <property type="protein sequence ID" value="sdigi.contig10.g1139.t1"/>
    <property type="gene ID" value="sdigi.contig10.g1139"/>
</dbReference>
<proteinExistence type="predicted"/>
<sequence>MNSEVVMMCYVQRHSKTLICLESNLCSLSLPQPANQQRVSTNPCEHLFHFSTSVQYGEGATQSGSEGRENLDCAECTGLGAESKTVNSSALLCAGVSPEALGVHVWRNASVTVCTQCDTDSAEGEFAFSFVAVAVAQQRGPEQYRSWLYAPYLYL</sequence>
<dbReference type="AlphaFoldDB" id="A0A915PCE9"/>
<name>A0A915PCE9_9BILA</name>